<dbReference type="Proteomes" id="UP000580250">
    <property type="component" value="Unassembled WGS sequence"/>
</dbReference>
<accession>A0A6V7TVS9</accession>
<proteinExistence type="predicted"/>
<organism evidence="1 2">
    <name type="scientific">Meloidogyne enterolobii</name>
    <name type="common">Root-knot nematode worm</name>
    <name type="synonym">Meloidogyne mayaguensis</name>
    <dbReference type="NCBI Taxonomy" id="390850"/>
    <lineage>
        <taxon>Eukaryota</taxon>
        <taxon>Metazoa</taxon>
        <taxon>Ecdysozoa</taxon>
        <taxon>Nematoda</taxon>
        <taxon>Chromadorea</taxon>
        <taxon>Rhabditida</taxon>
        <taxon>Tylenchina</taxon>
        <taxon>Tylenchomorpha</taxon>
        <taxon>Tylenchoidea</taxon>
        <taxon>Meloidogynidae</taxon>
        <taxon>Meloidogyninae</taxon>
        <taxon>Meloidogyne</taxon>
    </lineage>
</organism>
<name>A0A6V7TVS9_MELEN</name>
<protein>
    <submittedName>
        <fullName evidence="1">Uncharacterized protein</fullName>
    </submittedName>
</protein>
<comment type="caution">
    <text evidence="1">The sequence shown here is derived from an EMBL/GenBank/DDBJ whole genome shotgun (WGS) entry which is preliminary data.</text>
</comment>
<evidence type="ECO:0000313" key="1">
    <source>
        <dbReference type="EMBL" id="CAD2135172.1"/>
    </source>
</evidence>
<evidence type="ECO:0000313" key="2">
    <source>
        <dbReference type="Proteomes" id="UP000580250"/>
    </source>
</evidence>
<sequence length="68" mass="7916">MLLKNDDMGDVQLAFYGSRTGHQNRVYKLVYKISFRSCVQPCQLYSPLSTLSCFFRLITPFQNFLSID</sequence>
<reference evidence="1 2" key="1">
    <citation type="submission" date="2020-08" db="EMBL/GenBank/DDBJ databases">
        <authorList>
            <person name="Koutsovoulos G."/>
            <person name="Danchin GJ E."/>
        </authorList>
    </citation>
    <scope>NUCLEOTIDE SEQUENCE [LARGE SCALE GENOMIC DNA]</scope>
</reference>
<dbReference type="AlphaFoldDB" id="A0A6V7TVS9"/>
<gene>
    <name evidence="1" type="ORF">MENT_LOCUS4637</name>
</gene>
<dbReference type="EMBL" id="CAJEWN010000016">
    <property type="protein sequence ID" value="CAD2135172.1"/>
    <property type="molecule type" value="Genomic_DNA"/>
</dbReference>